<proteinExistence type="predicted"/>
<protein>
    <submittedName>
        <fullName evidence="1">DUF2750 domain-containing protein</fullName>
    </submittedName>
</protein>
<accession>A0ABY2UCZ0</accession>
<dbReference type="EMBL" id="VANI01000048">
    <property type="protein sequence ID" value="TLM72995.1"/>
    <property type="molecule type" value="Genomic_DNA"/>
</dbReference>
<dbReference type="RefSeq" id="WP_138237381.1">
    <property type="nucleotide sequence ID" value="NZ_VANI01000048.1"/>
</dbReference>
<keyword evidence="2" id="KW-1185">Reference proteome</keyword>
<evidence type="ECO:0000313" key="1">
    <source>
        <dbReference type="EMBL" id="TLM72995.1"/>
    </source>
</evidence>
<dbReference type="Proteomes" id="UP000306791">
    <property type="component" value="Unassembled WGS sequence"/>
</dbReference>
<gene>
    <name evidence="1" type="ORF">FDY93_19265</name>
</gene>
<comment type="caution">
    <text evidence="1">The sequence shown here is derived from an EMBL/GenBank/DDBJ whole genome shotgun (WGS) entry which is preliminary data.</text>
</comment>
<sequence>MNVEVFGDRDFIKSVLNSDGIWILMAGKAVFMLEAKNENALPVWVSKDSAQKFLEGLEVQNLSPAFVPLNNFFGAACLGTEGAKFAEVLAAPVHGRVPLVYSVSELRAKLKT</sequence>
<reference evidence="1 2" key="1">
    <citation type="submission" date="2019-05" db="EMBL/GenBank/DDBJ databases">
        <title>Microbulbifer harenosus sp. nov., an alginate-degrading bacterium isolated from coastal sand.</title>
        <authorList>
            <person name="Huang H."/>
            <person name="Mo K."/>
            <person name="Bao S."/>
        </authorList>
    </citation>
    <scope>NUCLEOTIDE SEQUENCE [LARGE SCALE GENOMIC DNA]</scope>
    <source>
        <strain evidence="1 2">HB161719</strain>
    </source>
</reference>
<evidence type="ECO:0000313" key="2">
    <source>
        <dbReference type="Proteomes" id="UP000306791"/>
    </source>
</evidence>
<dbReference type="InterPro" id="IPR021284">
    <property type="entry name" value="DUF2750"/>
</dbReference>
<dbReference type="Pfam" id="PF11042">
    <property type="entry name" value="DUF2750"/>
    <property type="match status" value="1"/>
</dbReference>
<organism evidence="1 2">
    <name type="scientific">Microbulbifer harenosus</name>
    <dbReference type="NCBI Taxonomy" id="2576840"/>
    <lineage>
        <taxon>Bacteria</taxon>
        <taxon>Pseudomonadati</taxon>
        <taxon>Pseudomonadota</taxon>
        <taxon>Gammaproteobacteria</taxon>
        <taxon>Cellvibrionales</taxon>
        <taxon>Microbulbiferaceae</taxon>
        <taxon>Microbulbifer</taxon>
    </lineage>
</organism>
<name>A0ABY2UCZ0_9GAMM</name>